<dbReference type="InterPro" id="IPR011701">
    <property type="entry name" value="MFS"/>
</dbReference>
<feature type="transmembrane region" description="Helical" evidence="5">
    <location>
        <begin position="7"/>
        <end position="30"/>
    </location>
</feature>
<dbReference type="SUPFAM" id="SSF103473">
    <property type="entry name" value="MFS general substrate transporter"/>
    <property type="match status" value="1"/>
</dbReference>
<dbReference type="PANTHER" id="PTHR23508:SF10">
    <property type="entry name" value="CARBOXYLIC ACID TRANSPORTER PROTEIN HOMOLOG"/>
    <property type="match status" value="1"/>
</dbReference>
<feature type="transmembrane region" description="Helical" evidence="5">
    <location>
        <begin position="335"/>
        <end position="359"/>
    </location>
</feature>
<dbReference type="Proteomes" id="UP000029672">
    <property type="component" value="Chromosome"/>
</dbReference>
<evidence type="ECO:0000256" key="3">
    <source>
        <dbReference type="ARBA" id="ARBA00022989"/>
    </source>
</evidence>
<evidence type="ECO:0000256" key="5">
    <source>
        <dbReference type="SAM" id="Phobius"/>
    </source>
</evidence>
<dbReference type="Pfam" id="PF07690">
    <property type="entry name" value="MFS_1"/>
    <property type="match status" value="1"/>
</dbReference>
<proteinExistence type="predicted"/>
<dbReference type="EMBL" id="CP009574">
    <property type="protein sequence ID" value="AIT08592.1"/>
    <property type="molecule type" value="Genomic_DNA"/>
</dbReference>
<dbReference type="AlphaFoldDB" id="A0A097ELZ4"/>
<dbReference type="InterPro" id="IPR036259">
    <property type="entry name" value="MFS_trans_sf"/>
</dbReference>
<feature type="transmembrane region" description="Helical" evidence="5">
    <location>
        <begin position="278"/>
        <end position="297"/>
    </location>
</feature>
<dbReference type="PANTHER" id="PTHR23508">
    <property type="entry name" value="CARBOXYLIC ACID TRANSPORTER PROTEIN HOMOLOG"/>
    <property type="match status" value="1"/>
</dbReference>
<feature type="transmembrane region" description="Helical" evidence="5">
    <location>
        <begin position="250"/>
        <end position="269"/>
    </location>
</feature>
<sequence length="395" mass="44813">MKNTKWILLILCLGYFIDFYDLTVFSVSYVEMLKQQFGILDSTKIQQTYYLINNIQMGGILVGAVLFGILADKLGRITVIKYSILLYSATTILCIFVDNIYVFMFLRFLAYLALASEFAVSSVLIVEFFPPKLAAWGMSLLYILGVLGGVVATLLGVLSYKVMFIFGGFAGLGIYAFRRVLEESPYFIELYMSEERFKNAGSITYLLKNYSKPLILNFLITLPYFFVITVMFALVKFIASDINFASLVKLFLFGFFAGNIISCIFSGIYNQYFKSPNLFFVVNICIFLGNIFAYKYISNDMIFIYGVLIGLIGGGYNIMWAQYAATEFPTEVRSLATNMIFALGRTSSIFFGIIFAGWITDEEYFRQNVNLLAIAVAVMVLLIVIFYKRKKVLVK</sequence>
<keyword evidence="8" id="KW-1185">Reference proteome</keyword>
<feature type="transmembrane region" description="Helical" evidence="5">
    <location>
        <begin position="50"/>
        <end position="70"/>
    </location>
</feature>
<evidence type="ECO:0000313" key="8">
    <source>
        <dbReference type="Proteomes" id="UP000029672"/>
    </source>
</evidence>
<name>A0A097ELZ4_9GAMM</name>
<feature type="transmembrane region" description="Helical" evidence="5">
    <location>
        <begin position="371"/>
        <end position="387"/>
    </location>
</feature>
<reference evidence="7 8" key="1">
    <citation type="submission" date="2014-10" db="EMBL/GenBank/DDBJ databases">
        <title>Whole genome sequence of Francisella endociliophora strain FSC1006, isolated from a laboratory culture of the marine ciliate Euplotes raikovi.</title>
        <authorList>
            <person name="Granberg M."/>
            <person name="Backman S."/>
            <person name="Lundmark E."/>
            <person name="Nilsson E."/>
            <person name="Karlsson E."/>
            <person name="Thelaus J."/>
            <person name="Ohrman C."/>
            <person name="Larkeryd A."/>
            <person name="Stenberg P."/>
        </authorList>
    </citation>
    <scope>NUCLEOTIDE SEQUENCE [LARGE SCALE GENOMIC DNA]</scope>
    <source>
        <strain evidence="7 8">FSC1006</strain>
    </source>
</reference>
<dbReference type="GO" id="GO:0046943">
    <property type="term" value="F:carboxylic acid transmembrane transporter activity"/>
    <property type="evidence" value="ECO:0007669"/>
    <property type="project" value="TreeGrafter"/>
</dbReference>
<evidence type="ECO:0000256" key="1">
    <source>
        <dbReference type="ARBA" id="ARBA00004141"/>
    </source>
</evidence>
<dbReference type="GO" id="GO:0005886">
    <property type="term" value="C:plasma membrane"/>
    <property type="evidence" value="ECO:0007669"/>
    <property type="project" value="TreeGrafter"/>
</dbReference>
<gene>
    <name evidence="7" type="ORF">LO80_00455</name>
</gene>
<dbReference type="KEGG" id="frf:LO80_00455"/>
<organism evidence="7 8">
    <name type="scientific">Candidatus Francisella endociliophora</name>
    <dbReference type="NCBI Taxonomy" id="653937"/>
    <lineage>
        <taxon>Bacteria</taxon>
        <taxon>Pseudomonadati</taxon>
        <taxon>Pseudomonadota</taxon>
        <taxon>Gammaproteobacteria</taxon>
        <taxon>Thiotrichales</taxon>
        <taxon>Francisellaceae</taxon>
        <taxon>Francisella</taxon>
    </lineage>
</organism>
<evidence type="ECO:0000256" key="2">
    <source>
        <dbReference type="ARBA" id="ARBA00022692"/>
    </source>
</evidence>
<feature type="transmembrane region" description="Helical" evidence="5">
    <location>
        <begin position="82"/>
        <end position="102"/>
    </location>
</feature>
<keyword evidence="4 5" id="KW-0472">Membrane</keyword>
<protein>
    <submittedName>
        <fullName evidence="7">MFS transporter</fullName>
    </submittedName>
</protein>
<evidence type="ECO:0000259" key="6">
    <source>
        <dbReference type="PROSITE" id="PS50850"/>
    </source>
</evidence>
<dbReference type="STRING" id="1547445.LO80_00455"/>
<feature type="transmembrane region" description="Helical" evidence="5">
    <location>
        <begin position="214"/>
        <end position="238"/>
    </location>
</feature>
<feature type="transmembrane region" description="Helical" evidence="5">
    <location>
        <begin position="108"/>
        <end position="126"/>
    </location>
</feature>
<dbReference type="Gene3D" id="1.20.1250.20">
    <property type="entry name" value="MFS general substrate transporter like domains"/>
    <property type="match status" value="2"/>
</dbReference>
<dbReference type="RefSeq" id="WP_040007560.1">
    <property type="nucleotide sequence ID" value="NZ_CP009574.1"/>
</dbReference>
<evidence type="ECO:0000313" key="7">
    <source>
        <dbReference type="EMBL" id="AIT08592.1"/>
    </source>
</evidence>
<keyword evidence="2 5" id="KW-0812">Transmembrane</keyword>
<accession>A0A097ELZ4</accession>
<dbReference type="eggNOG" id="COG0477">
    <property type="taxonomic scope" value="Bacteria"/>
</dbReference>
<dbReference type="HOGENOM" id="CLU_699706_0_0_6"/>
<dbReference type="InterPro" id="IPR020846">
    <property type="entry name" value="MFS_dom"/>
</dbReference>
<feature type="transmembrane region" description="Helical" evidence="5">
    <location>
        <begin position="303"/>
        <end position="323"/>
    </location>
</feature>
<comment type="subcellular location">
    <subcellularLocation>
        <location evidence="1">Membrane</location>
        <topology evidence="1">Multi-pass membrane protein</topology>
    </subcellularLocation>
</comment>
<evidence type="ECO:0000256" key="4">
    <source>
        <dbReference type="ARBA" id="ARBA00023136"/>
    </source>
</evidence>
<feature type="transmembrane region" description="Helical" evidence="5">
    <location>
        <begin position="158"/>
        <end position="177"/>
    </location>
</feature>
<feature type="transmembrane region" description="Helical" evidence="5">
    <location>
        <begin position="133"/>
        <end position="152"/>
    </location>
</feature>
<dbReference type="PROSITE" id="PS50850">
    <property type="entry name" value="MFS"/>
    <property type="match status" value="1"/>
</dbReference>
<feature type="domain" description="Major facilitator superfamily (MFS) profile" evidence="6">
    <location>
        <begin position="7"/>
        <end position="392"/>
    </location>
</feature>
<keyword evidence="3 5" id="KW-1133">Transmembrane helix</keyword>
<dbReference type="OrthoDB" id="5368493at2"/>